<sequence>MWQDFEVEGFDGLTAYQPRYNFTVEFEGFQGMWTELSPLRQARLLRRSHSSPNSLTNSQKKKSPARPPVLRRLQLAKSRSQEDVGAFVKRWRVEYLLYSCTVGYKYENRVAVWNCPLNASQNSKTPGGSCANRVDNPADDFLHQVESNRFPSN</sequence>
<dbReference type="Proteomes" id="UP001307889">
    <property type="component" value="Chromosome 13"/>
</dbReference>
<reference evidence="2 3" key="1">
    <citation type="submission" date="2023-09" db="EMBL/GenBank/DDBJ databases">
        <title>Nesidiocoris tenuis whole genome shotgun sequence.</title>
        <authorList>
            <person name="Shibata T."/>
            <person name="Shimoda M."/>
            <person name="Kobayashi T."/>
            <person name="Uehara T."/>
        </authorList>
    </citation>
    <scope>NUCLEOTIDE SEQUENCE [LARGE SCALE GENOMIC DNA]</scope>
    <source>
        <strain evidence="2 3">Japan</strain>
    </source>
</reference>
<protein>
    <submittedName>
        <fullName evidence="2">Uncharacterized protein</fullName>
    </submittedName>
</protein>
<dbReference type="EMBL" id="AP028921">
    <property type="protein sequence ID" value="BET01875.1"/>
    <property type="molecule type" value="Genomic_DNA"/>
</dbReference>
<proteinExistence type="predicted"/>
<keyword evidence="3" id="KW-1185">Reference proteome</keyword>
<feature type="region of interest" description="Disordered" evidence="1">
    <location>
        <begin position="48"/>
        <end position="68"/>
    </location>
</feature>
<gene>
    <name evidence="2" type="ORF">NTJ_14688</name>
</gene>
<evidence type="ECO:0000313" key="2">
    <source>
        <dbReference type="EMBL" id="BET01875.1"/>
    </source>
</evidence>
<name>A0ABN7BBW8_9HEMI</name>
<accession>A0ABN7BBW8</accession>
<evidence type="ECO:0000313" key="3">
    <source>
        <dbReference type="Proteomes" id="UP001307889"/>
    </source>
</evidence>
<organism evidence="2 3">
    <name type="scientific">Nesidiocoris tenuis</name>
    <dbReference type="NCBI Taxonomy" id="355587"/>
    <lineage>
        <taxon>Eukaryota</taxon>
        <taxon>Metazoa</taxon>
        <taxon>Ecdysozoa</taxon>
        <taxon>Arthropoda</taxon>
        <taxon>Hexapoda</taxon>
        <taxon>Insecta</taxon>
        <taxon>Pterygota</taxon>
        <taxon>Neoptera</taxon>
        <taxon>Paraneoptera</taxon>
        <taxon>Hemiptera</taxon>
        <taxon>Heteroptera</taxon>
        <taxon>Panheteroptera</taxon>
        <taxon>Cimicomorpha</taxon>
        <taxon>Miridae</taxon>
        <taxon>Dicyphina</taxon>
        <taxon>Nesidiocoris</taxon>
    </lineage>
</organism>
<evidence type="ECO:0000256" key="1">
    <source>
        <dbReference type="SAM" id="MobiDB-lite"/>
    </source>
</evidence>